<gene>
    <name evidence="2" type="ORF">H8B17_16695</name>
</gene>
<dbReference type="EMBL" id="JACNYK010000005">
    <property type="protein sequence ID" value="MBD1427222.1"/>
    <property type="molecule type" value="Genomic_DNA"/>
</dbReference>
<reference evidence="2 3" key="1">
    <citation type="submission" date="2020-08" db="EMBL/GenBank/DDBJ databases">
        <title>Sphingobacterium sp. DN00404 isolated from aquaculture water.</title>
        <authorList>
            <person name="Zhang M."/>
        </authorList>
    </citation>
    <scope>NUCLEOTIDE SEQUENCE [LARGE SCALE GENOMIC DNA]</scope>
    <source>
        <strain evidence="2 3">KCTC 32294</strain>
    </source>
</reference>
<evidence type="ECO:0000313" key="2">
    <source>
        <dbReference type="EMBL" id="MBD1427222.1"/>
    </source>
</evidence>
<feature type="chain" id="PRO_5045249826" description="Lipoprotein" evidence="1">
    <location>
        <begin position="26"/>
        <end position="178"/>
    </location>
</feature>
<protein>
    <recommendedName>
        <fullName evidence="4">Lipoprotein</fullName>
    </recommendedName>
</protein>
<feature type="signal peptide" evidence="1">
    <location>
        <begin position="1"/>
        <end position="25"/>
    </location>
</feature>
<dbReference type="RefSeq" id="WP_190310366.1">
    <property type="nucleotide sequence ID" value="NZ_JACNYK010000005.1"/>
</dbReference>
<comment type="caution">
    <text evidence="2">The sequence shown here is derived from an EMBL/GenBank/DDBJ whole genome shotgun (WGS) entry which is preliminary data.</text>
</comment>
<evidence type="ECO:0000313" key="3">
    <source>
        <dbReference type="Proteomes" id="UP000606494"/>
    </source>
</evidence>
<dbReference type="Proteomes" id="UP000606494">
    <property type="component" value="Unassembled WGS sequence"/>
</dbReference>
<evidence type="ECO:0000256" key="1">
    <source>
        <dbReference type="SAM" id="SignalP"/>
    </source>
</evidence>
<keyword evidence="1" id="KW-0732">Signal</keyword>
<sequence>MKKRLIVPFLSVSFLFLLSCSSIDPAPPKPIIDPIVYVEFPCPQKDNIYKIWPDTILLNNKGEFYGKLGDDIFDLKYEYTEFALGTCEGKLDLRNKAINSPLAWSVKTDEGGKREHIPTRSGVLYVKEVFLQKDIDRILKFKSEEEVDFEVALLNFNQDTIQHSTIKLIYNPDFKKEE</sequence>
<keyword evidence="3" id="KW-1185">Reference proteome</keyword>
<evidence type="ECO:0008006" key="4">
    <source>
        <dbReference type="Google" id="ProtNLM"/>
    </source>
</evidence>
<accession>A0ABR7Y7F1</accession>
<organism evidence="2 3">
    <name type="scientific">Sphingobacterium arenae</name>
    <dbReference type="NCBI Taxonomy" id="1280598"/>
    <lineage>
        <taxon>Bacteria</taxon>
        <taxon>Pseudomonadati</taxon>
        <taxon>Bacteroidota</taxon>
        <taxon>Sphingobacteriia</taxon>
        <taxon>Sphingobacteriales</taxon>
        <taxon>Sphingobacteriaceae</taxon>
        <taxon>Sphingobacterium</taxon>
    </lineage>
</organism>
<proteinExistence type="predicted"/>
<name>A0ABR7Y7F1_9SPHI</name>
<dbReference type="PROSITE" id="PS51257">
    <property type="entry name" value="PROKAR_LIPOPROTEIN"/>
    <property type="match status" value="1"/>
</dbReference>